<evidence type="ECO:0000313" key="3">
    <source>
        <dbReference type="Proteomes" id="UP000002316"/>
    </source>
</evidence>
<keyword evidence="1" id="KW-0812">Transmembrane</keyword>
<name>C9ZNV1_TRYB9</name>
<accession>C9ZNV1</accession>
<evidence type="ECO:0000313" key="2">
    <source>
        <dbReference type="EMBL" id="CBH11079.1"/>
    </source>
</evidence>
<dbReference type="EMBL" id="FN554968">
    <property type="protein sequence ID" value="CBH11079.1"/>
    <property type="molecule type" value="Genomic_DNA"/>
</dbReference>
<proteinExistence type="predicted"/>
<keyword evidence="1" id="KW-0472">Membrane</keyword>
<dbReference type="GeneID" id="23861201"/>
<organism evidence="2 3">
    <name type="scientific">Trypanosoma brucei gambiense (strain MHOM/CI/86/DAL972)</name>
    <dbReference type="NCBI Taxonomy" id="679716"/>
    <lineage>
        <taxon>Eukaryota</taxon>
        <taxon>Discoba</taxon>
        <taxon>Euglenozoa</taxon>
        <taxon>Kinetoplastea</taxon>
        <taxon>Metakinetoplastina</taxon>
        <taxon>Trypanosomatida</taxon>
        <taxon>Trypanosomatidae</taxon>
        <taxon>Trypanosoma</taxon>
    </lineage>
</organism>
<feature type="transmembrane region" description="Helical" evidence="1">
    <location>
        <begin position="30"/>
        <end position="50"/>
    </location>
</feature>
<dbReference type="Proteomes" id="UP000002316">
    <property type="component" value="Chromosome 5"/>
</dbReference>
<evidence type="ECO:0000256" key="1">
    <source>
        <dbReference type="SAM" id="Phobius"/>
    </source>
</evidence>
<protein>
    <submittedName>
        <fullName evidence="2">Uncharacterized protein</fullName>
    </submittedName>
</protein>
<keyword evidence="1" id="KW-1133">Transmembrane helix</keyword>
<dbReference type="RefSeq" id="XP_011773366.1">
    <property type="nucleotide sequence ID" value="XM_011775064.1"/>
</dbReference>
<dbReference type="AlphaFoldDB" id="C9ZNV1"/>
<reference evidence="3" key="1">
    <citation type="journal article" date="2010" name="PLoS Negl. Trop. Dis.">
        <title>The genome sequence of Trypanosoma brucei gambiense, causative agent of chronic human african trypanosomiasis.</title>
        <authorList>
            <person name="Jackson A.P."/>
            <person name="Sanders M."/>
            <person name="Berry A."/>
            <person name="McQuillan J."/>
            <person name="Aslett M.A."/>
            <person name="Quail M.A."/>
            <person name="Chukualim B."/>
            <person name="Capewell P."/>
            <person name="MacLeod A."/>
            <person name="Melville S.E."/>
            <person name="Gibson W."/>
            <person name="Barry J.D."/>
            <person name="Berriman M."/>
            <person name="Hertz-Fowler C."/>
        </authorList>
    </citation>
    <scope>NUCLEOTIDE SEQUENCE [LARGE SCALE GENOMIC DNA]</scope>
    <source>
        <strain evidence="3">MHOM/CI/86/DAL972</strain>
    </source>
</reference>
<dbReference type="KEGG" id="tbg:TbgDal_V2170"/>
<sequence length="113" mass="12780">MPFRVRRIIPSLILQETFQTKLKGRCAGEYYHLHFSLLLLFFFFLGGVAFSSRNEGPSPLSHVSVIDGRSTRHTTVGTVLMTRDSLQKQGTTGMVCRPRPGICVPDVFRDSHR</sequence>
<gene>
    <name evidence="2" type="ORF">TbgDal_V2170</name>
</gene>